<feature type="transmembrane region" description="Helical" evidence="2">
    <location>
        <begin position="52"/>
        <end position="72"/>
    </location>
</feature>
<dbReference type="RefSeq" id="WP_117189668.1">
    <property type="nucleotide sequence ID" value="NZ_AP024308.1"/>
</dbReference>
<feature type="compositionally biased region" description="Low complexity" evidence="1">
    <location>
        <begin position="196"/>
        <end position="207"/>
    </location>
</feature>
<evidence type="ECO:0000313" key="3">
    <source>
        <dbReference type="EMBL" id="RFT42991.1"/>
    </source>
</evidence>
<reference evidence="3 4" key="1">
    <citation type="submission" date="2017-07" db="EMBL/GenBank/DDBJ databases">
        <authorList>
            <person name="Sun Z.S."/>
            <person name="Albrecht U."/>
            <person name="Echele G."/>
            <person name="Lee C.C."/>
        </authorList>
    </citation>
    <scope>NUCLEOTIDE SEQUENCE [LARGE SCALE GENOMIC DNA]</scope>
    <source>
        <strain evidence="3 4">P16-029</strain>
    </source>
</reference>
<feature type="compositionally biased region" description="Acidic residues" evidence="1">
    <location>
        <begin position="145"/>
        <end position="163"/>
    </location>
</feature>
<evidence type="ECO:0000256" key="1">
    <source>
        <dbReference type="SAM" id="MobiDB-lite"/>
    </source>
</evidence>
<keyword evidence="2" id="KW-1133">Transmembrane helix</keyword>
<feature type="compositionally biased region" description="Basic and acidic residues" evidence="1">
    <location>
        <begin position="232"/>
        <end position="244"/>
    </location>
</feature>
<dbReference type="EMBL" id="NOWI01000009">
    <property type="protein sequence ID" value="RFT42991.1"/>
    <property type="molecule type" value="Genomic_DNA"/>
</dbReference>
<keyword evidence="2" id="KW-0812">Transmembrane</keyword>
<dbReference type="AlphaFoldDB" id="A0A3E2DCD3"/>
<organism evidence="3 4">
    <name type="scientific">Cutibacterium avidum</name>
    <dbReference type="NCBI Taxonomy" id="33010"/>
    <lineage>
        <taxon>Bacteria</taxon>
        <taxon>Bacillati</taxon>
        <taxon>Actinomycetota</taxon>
        <taxon>Actinomycetes</taxon>
        <taxon>Propionibacteriales</taxon>
        <taxon>Propionibacteriaceae</taxon>
        <taxon>Cutibacterium</taxon>
    </lineage>
</organism>
<feature type="transmembrane region" description="Helical" evidence="2">
    <location>
        <begin position="12"/>
        <end position="32"/>
    </location>
</feature>
<gene>
    <name evidence="3" type="ORF">CHT91_10630</name>
</gene>
<evidence type="ECO:0000256" key="2">
    <source>
        <dbReference type="SAM" id="Phobius"/>
    </source>
</evidence>
<evidence type="ECO:0000313" key="4">
    <source>
        <dbReference type="Proteomes" id="UP000259211"/>
    </source>
</evidence>
<feature type="transmembrane region" description="Helical" evidence="2">
    <location>
        <begin position="111"/>
        <end position="138"/>
    </location>
</feature>
<accession>A0A3E2DCD3</accession>
<feature type="transmembrane region" description="Helical" evidence="2">
    <location>
        <begin position="84"/>
        <end position="105"/>
    </location>
</feature>
<proteinExistence type="predicted"/>
<protein>
    <submittedName>
        <fullName evidence="3">Uncharacterized protein</fullName>
    </submittedName>
</protein>
<dbReference type="Proteomes" id="UP000259211">
    <property type="component" value="Unassembled WGS sequence"/>
</dbReference>
<keyword evidence="2" id="KW-0472">Membrane</keyword>
<feature type="compositionally biased region" description="Polar residues" evidence="1">
    <location>
        <begin position="212"/>
        <end position="231"/>
    </location>
</feature>
<feature type="region of interest" description="Disordered" evidence="1">
    <location>
        <begin position="145"/>
        <end position="244"/>
    </location>
</feature>
<sequence length="244" mass="25618">MKNAREIREPIAWTVIVVSIGFLVAVLVRAVTMMTHEHSGLFGMARSLSGSSLGIGMILLLVAAVLVCRFIRPATPHAKLLGKVSALIVAIAAGFDLILALLAPIHGPGGFLGASLGLFGDLLAIAIKVLAAWVLLVLTRPEVSTSDDVENSDEEPEPEDSESEPASQLVATQEADTPAQEEFSWPEGVGAVWTRAGDAASGAGASAWDPAQTRNAQNWASDSTSPQTGGNSEDHQWSNDCGRR</sequence>
<name>A0A3E2DCD3_9ACTN</name>
<comment type="caution">
    <text evidence="3">The sequence shown here is derived from an EMBL/GenBank/DDBJ whole genome shotgun (WGS) entry which is preliminary data.</text>
</comment>